<reference evidence="1 2" key="1">
    <citation type="submission" date="2024-09" db="EMBL/GenBank/DDBJ databases">
        <title>Rethinking Asexuality: The Enigmatic Case of Functional Sexual Genes in Lepraria (Stereocaulaceae).</title>
        <authorList>
            <person name="Doellman M."/>
            <person name="Sun Y."/>
            <person name="Barcenas-Pena A."/>
            <person name="Lumbsch H.T."/>
            <person name="Grewe F."/>
        </authorList>
    </citation>
    <scope>NUCLEOTIDE SEQUENCE [LARGE SCALE GENOMIC DNA]</scope>
    <source>
        <strain evidence="1 2">Grewe 0041</strain>
    </source>
</reference>
<proteinExistence type="predicted"/>
<comment type="caution">
    <text evidence="1">The sequence shown here is derived from an EMBL/GenBank/DDBJ whole genome shotgun (WGS) entry which is preliminary data.</text>
</comment>
<evidence type="ECO:0000313" key="2">
    <source>
        <dbReference type="Proteomes" id="UP001590951"/>
    </source>
</evidence>
<evidence type="ECO:0000313" key="1">
    <source>
        <dbReference type="EMBL" id="KAL2052804.1"/>
    </source>
</evidence>
<name>A0ABR4B7G8_9LECA</name>
<dbReference type="EMBL" id="JBHFEH010000025">
    <property type="protein sequence ID" value="KAL2052804.1"/>
    <property type="molecule type" value="Genomic_DNA"/>
</dbReference>
<dbReference type="Proteomes" id="UP001590951">
    <property type="component" value="Unassembled WGS sequence"/>
</dbReference>
<gene>
    <name evidence="1" type="ORF">ABVK25_007045</name>
</gene>
<keyword evidence="2" id="KW-1185">Reference proteome</keyword>
<accession>A0ABR4B7G8</accession>
<organism evidence="1 2">
    <name type="scientific">Lepraria finkii</name>
    <dbReference type="NCBI Taxonomy" id="1340010"/>
    <lineage>
        <taxon>Eukaryota</taxon>
        <taxon>Fungi</taxon>
        <taxon>Dikarya</taxon>
        <taxon>Ascomycota</taxon>
        <taxon>Pezizomycotina</taxon>
        <taxon>Lecanoromycetes</taxon>
        <taxon>OSLEUM clade</taxon>
        <taxon>Lecanoromycetidae</taxon>
        <taxon>Lecanorales</taxon>
        <taxon>Lecanorineae</taxon>
        <taxon>Stereocaulaceae</taxon>
        <taxon>Lepraria</taxon>
    </lineage>
</organism>
<sequence>MDVPQGILRSIRQFTPNEDLKNLTIKEYTKEAETFFDETKAQNYHDDKSLRHAFKAHLRLFYDRYEKRREEEESQYNSAKFVVRLCLTLGKAKKLRKSIIGEPECIYDRPGFDRNELCIGDFDDRILHHAECLPDTFSDR</sequence>
<protein>
    <submittedName>
        <fullName evidence="1">Uncharacterized protein</fullName>
    </submittedName>
</protein>